<dbReference type="InterPro" id="IPR045864">
    <property type="entry name" value="aa-tRNA-synth_II/BPL/LPL"/>
</dbReference>
<dbReference type="PROSITE" id="PS50862">
    <property type="entry name" value="AA_TRNA_LIGASE_II"/>
    <property type="match status" value="1"/>
</dbReference>
<feature type="region of interest" description="Disordered" evidence="15">
    <location>
        <begin position="106"/>
        <end position="129"/>
    </location>
</feature>
<dbReference type="InterPro" id="IPR004154">
    <property type="entry name" value="Anticodon-bd"/>
</dbReference>
<dbReference type="PANTHER" id="PTHR11451:SF44">
    <property type="entry name" value="THREONINE--TRNA LIGASE, CHLOROPLASTIC_MITOCHONDRIAL 2"/>
    <property type="match status" value="1"/>
</dbReference>
<dbReference type="GO" id="GO:0005737">
    <property type="term" value="C:cytoplasm"/>
    <property type="evidence" value="ECO:0007669"/>
    <property type="project" value="InterPro"/>
</dbReference>
<dbReference type="InterPro" id="IPR002320">
    <property type="entry name" value="Thr-tRNA-ligase_IIa"/>
</dbReference>
<keyword evidence="6" id="KW-0479">Metal-binding</keyword>
<dbReference type="Pfam" id="PF03129">
    <property type="entry name" value="HGTP_anticodon"/>
    <property type="match status" value="1"/>
</dbReference>
<dbReference type="SUPFAM" id="SSF55186">
    <property type="entry name" value="ThrRS/AlaRS common domain"/>
    <property type="match status" value="1"/>
</dbReference>
<dbReference type="OrthoDB" id="5423599at2759"/>
<keyword evidence="9" id="KW-0067">ATP-binding</keyword>
<dbReference type="Pfam" id="PF00587">
    <property type="entry name" value="tRNA-synt_2b"/>
    <property type="match status" value="1"/>
</dbReference>
<dbReference type="GO" id="GO:0004829">
    <property type="term" value="F:threonine-tRNA ligase activity"/>
    <property type="evidence" value="ECO:0000318"/>
    <property type="project" value="GO_Central"/>
</dbReference>
<dbReference type="EMBL" id="DF237438">
    <property type="protein sequence ID" value="GAQ89131.1"/>
    <property type="molecule type" value="Genomic_DNA"/>
</dbReference>
<dbReference type="OMA" id="EDKGWEY"/>
<evidence type="ECO:0000256" key="13">
    <source>
        <dbReference type="ARBA" id="ARBA00031900"/>
    </source>
</evidence>
<dbReference type="SMART" id="SM00863">
    <property type="entry name" value="tRNA_SAD"/>
    <property type="match status" value="1"/>
</dbReference>
<evidence type="ECO:0000256" key="14">
    <source>
        <dbReference type="ARBA" id="ARBA00049515"/>
    </source>
</evidence>
<proteinExistence type="inferred from homology"/>
<keyword evidence="8" id="KW-0862">Zinc</keyword>
<evidence type="ECO:0000256" key="4">
    <source>
        <dbReference type="ARBA" id="ARBA00022555"/>
    </source>
</evidence>
<dbReference type="InterPro" id="IPR036621">
    <property type="entry name" value="Anticodon-bd_dom_sf"/>
</dbReference>
<dbReference type="Gene3D" id="3.30.54.20">
    <property type="match status" value="1"/>
</dbReference>
<evidence type="ECO:0000256" key="12">
    <source>
        <dbReference type="ARBA" id="ARBA00023146"/>
    </source>
</evidence>
<dbReference type="CDD" id="cd00860">
    <property type="entry name" value="ThrRS_anticodon"/>
    <property type="match status" value="1"/>
</dbReference>
<comment type="catalytic activity">
    <reaction evidence="14">
        <text>tRNA(Thr) + L-threonine + ATP = L-threonyl-tRNA(Thr) + AMP + diphosphate + H(+)</text>
        <dbReference type="Rhea" id="RHEA:24624"/>
        <dbReference type="Rhea" id="RHEA-COMP:9670"/>
        <dbReference type="Rhea" id="RHEA-COMP:9704"/>
        <dbReference type="ChEBI" id="CHEBI:15378"/>
        <dbReference type="ChEBI" id="CHEBI:30616"/>
        <dbReference type="ChEBI" id="CHEBI:33019"/>
        <dbReference type="ChEBI" id="CHEBI:57926"/>
        <dbReference type="ChEBI" id="CHEBI:78442"/>
        <dbReference type="ChEBI" id="CHEBI:78534"/>
        <dbReference type="ChEBI" id="CHEBI:456215"/>
        <dbReference type="EC" id="6.1.1.3"/>
    </reaction>
</comment>
<dbReference type="HAMAP" id="MF_00184">
    <property type="entry name" value="Thr_tRNA_synth"/>
    <property type="match status" value="1"/>
</dbReference>
<dbReference type="InterPro" id="IPR006195">
    <property type="entry name" value="aa-tRNA-synth_II"/>
</dbReference>
<keyword evidence="5" id="KW-0436">Ligase</keyword>
<evidence type="ECO:0000256" key="15">
    <source>
        <dbReference type="SAM" id="MobiDB-lite"/>
    </source>
</evidence>
<dbReference type="SUPFAM" id="SSF52954">
    <property type="entry name" value="Class II aaRS ABD-related"/>
    <property type="match status" value="1"/>
</dbReference>
<name>A0A1Y1IJ25_KLENI</name>
<dbReference type="FunFam" id="3.40.50.800:FF:000001">
    <property type="entry name" value="Threonine--tRNA ligase"/>
    <property type="match status" value="1"/>
</dbReference>
<dbReference type="CDD" id="cd00771">
    <property type="entry name" value="ThrRS_core"/>
    <property type="match status" value="1"/>
</dbReference>
<evidence type="ECO:0000313" key="17">
    <source>
        <dbReference type="EMBL" id="GAQ89131.1"/>
    </source>
</evidence>
<dbReference type="FunFam" id="3.30.54.20:FF:000002">
    <property type="entry name" value="Threonine--tRNA ligase"/>
    <property type="match status" value="1"/>
</dbReference>
<accession>A0A1Y1IJ25</accession>
<evidence type="ECO:0000256" key="9">
    <source>
        <dbReference type="ARBA" id="ARBA00022840"/>
    </source>
</evidence>
<keyword evidence="12 17" id="KW-0030">Aminoacyl-tRNA synthetase</keyword>
<dbReference type="AlphaFoldDB" id="A0A1Y1IJ25"/>
<keyword evidence="10" id="KW-0694">RNA-binding</keyword>
<keyword evidence="18" id="KW-1185">Reference proteome</keyword>
<dbReference type="EC" id="6.1.1.3" evidence="2"/>
<dbReference type="SUPFAM" id="SSF55681">
    <property type="entry name" value="Class II aaRS and biotin synthetases"/>
    <property type="match status" value="1"/>
</dbReference>
<evidence type="ECO:0000256" key="6">
    <source>
        <dbReference type="ARBA" id="ARBA00022723"/>
    </source>
</evidence>
<evidence type="ECO:0000259" key="16">
    <source>
        <dbReference type="PROSITE" id="PS50862"/>
    </source>
</evidence>
<dbReference type="InterPro" id="IPR018163">
    <property type="entry name" value="Thr/Ala-tRNA-synth_IIc_edit"/>
</dbReference>
<comment type="similarity">
    <text evidence="1">Belongs to the class-II aminoacyl-tRNA synthetase family.</text>
</comment>
<dbReference type="Gene3D" id="3.30.930.10">
    <property type="entry name" value="Bira Bifunctional Protein, Domain 2"/>
    <property type="match status" value="1"/>
</dbReference>
<dbReference type="Pfam" id="PF07973">
    <property type="entry name" value="tRNA_SAD"/>
    <property type="match status" value="1"/>
</dbReference>
<organism evidence="17 18">
    <name type="scientific">Klebsormidium nitens</name>
    <name type="common">Green alga</name>
    <name type="synonym">Ulothrix nitens</name>
    <dbReference type="NCBI Taxonomy" id="105231"/>
    <lineage>
        <taxon>Eukaryota</taxon>
        <taxon>Viridiplantae</taxon>
        <taxon>Streptophyta</taxon>
        <taxon>Klebsormidiophyceae</taxon>
        <taxon>Klebsormidiales</taxon>
        <taxon>Klebsormidiaceae</taxon>
        <taxon>Klebsormidium</taxon>
    </lineage>
</organism>
<evidence type="ECO:0000313" key="18">
    <source>
        <dbReference type="Proteomes" id="UP000054558"/>
    </source>
</evidence>
<dbReference type="InterPro" id="IPR047246">
    <property type="entry name" value="ThrRS_anticodon"/>
</dbReference>
<dbReference type="FunFam" id="3.30.980.10:FF:000005">
    <property type="entry name" value="Threonyl-tRNA synthetase, mitochondrial"/>
    <property type="match status" value="1"/>
</dbReference>
<dbReference type="GO" id="GO:0046872">
    <property type="term" value="F:metal ion binding"/>
    <property type="evidence" value="ECO:0007669"/>
    <property type="project" value="UniProtKB-KW"/>
</dbReference>
<dbReference type="GO" id="GO:0005524">
    <property type="term" value="F:ATP binding"/>
    <property type="evidence" value="ECO:0007669"/>
    <property type="project" value="UniProtKB-KW"/>
</dbReference>
<sequence>MQSVASTSGCHYSGMAAARVWPAARALEKAIARHVLPLRISRGVSAPSLPPTFHTSSLPQPSCHHSLFSTTFIPPNLWSSASSSPLLPSLSRRPLSVAAVASTVQESVAEAPQHVPKKPDGPPERERVELPTNDSSETLLKIRHTSAHVMAMAVQKLFPGTQVTIGPWIEKGFYYDFDTKEPITDKDLKKIKKEMARIISKKLPLTREEVTREEARRRIEEIQEPYKLEILDGIKTEPITIYKIGEDWWDLCAGPHVEHTGQLPVKAIELETVAGAYWRGDENRQQLQRIYGTAWENEAQLAEYVYRTEQARLRDHRKLGQELKLFSIQDETGSGLVFWHPKGAMIRSIIEQYWKQQHLRNGYELLSTPHVAKLELWKTSGHFDFYKENMFDQMAVEDEKYQLKPMNCPCHIAIYKDSLHSYRELPIRWAELGTVYRYEKSGTMHGLFRVRGFTQDDAHIFCLPSQIADEILGVLDLTEAILRQFDFTKFEVNLSTRPEKAVGSDGIWERATTALREALDRKGWEYGIDEGGGAFYGPKIDIKIEDAIGRRWQCSTIQVDFNLPERFQMEYQDADGERKRPIMIHRAIFGSLERFFGVLIENYAGDFPLWLAPVQARVLPITDSQVEYAHRVARQLKAHDIRVEVVSGERLPKLVRNANADKIPLQLVVGKQEEEHGSVAITARGPNGDRKLGEVDVAELAERLKVAEAAKKRWFD</sequence>
<keyword evidence="4" id="KW-0820">tRNA-binding</keyword>
<evidence type="ECO:0000256" key="3">
    <source>
        <dbReference type="ARBA" id="ARBA00022490"/>
    </source>
</evidence>
<dbReference type="GO" id="GO:0000049">
    <property type="term" value="F:tRNA binding"/>
    <property type="evidence" value="ECO:0007669"/>
    <property type="project" value="UniProtKB-KW"/>
</dbReference>
<dbReference type="PRINTS" id="PR01047">
    <property type="entry name" value="TRNASYNTHTHR"/>
</dbReference>
<evidence type="ECO:0000256" key="5">
    <source>
        <dbReference type="ARBA" id="ARBA00022598"/>
    </source>
</evidence>
<evidence type="ECO:0000256" key="8">
    <source>
        <dbReference type="ARBA" id="ARBA00022833"/>
    </source>
</evidence>
<dbReference type="Gene3D" id="3.30.980.10">
    <property type="entry name" value="Threonyl-trna Synthetase, Chain A, domain 2"/>
    <property type="match status" value="1"/>
</dbReference>
<dbReference type="Proteomes" id="UP000054558">
    <property type="component" value="Unassembled WGS sequence"/>
</dbReference>
<dbReference type="FunFam" id="3.30.930.10:FF:000002">
    <property type="entry name" value="Threonine--tRNA ligase"/>
    <property type="match status" value="1"/>
</dbReference>
<keyword evidence="11" id="KW-0648">Protein biosynthesis</keyword>
<evidence type="ECO:0000256" key="10">
    <source>
        <dbReference type="ARBA" id="ARBA00022884"/>
    </source>
</evidence>
<keyword evidence="3" id="KW-0963">Cytoplasm</keyword>
<dbReference type="Gene3D" id="3.40.50.800">
    <property type="entry name" value="Anticodon-binding domain"/>
    <property type="match status" value="1"/>
</dbReference>
<dbReference type="InterPro" id="IPR033728">
    <property type="entry name" value="ThrRS_core"/>
</dbReference>
<keyword evidence="7" id="KW-0547">Nucleotide-binding</keyword>
<gene>
    <name evidence="17" type="ORF">KFL_004890140</name>
</gene>
<dbReference type="GO" id="GO:0006435">
    <property type="term" value="P:threonyl-tRNA aminoacylation"/>
    <property type="evidence" value="ECO:0000318"/>
    <property type="project" value="GO_Central"/>
</dbReference>
<evidence type="ECO:0000256" key="7">
    <source>
        <dbReference type="ARBA" id="ARBA00022741"/>
    </source>
</evidence>
<dbReference type="InterPro" id="IPR012947">
    <property type="entry name" value="tRNA_SAD"/>
</dbReference>
<dbReference type="STRING" id="105231.A0A1Y1IJ25"/>
<evidence type="ECO:0000256" key="1">
    <source>
        <dbReference type="ARBA" id="ARBA00008226"/>
    </source>
</evidence>
<evidence type="ECO:0000256" key="2">
    <source>
        <dbReference type="ARBA" id="ARBA00013163"/>
    </source>
</evidence>
<feature type="compositionally biased region" description="Basic and acidic residues" evidence="15">
    <location>
        <begin position="117"/>
        <end position="129"/>
    </location>
</feature>
<dbReference type="NCBIfam" id="TIGR00418">
    <property type="entry name" value="thrS"/>
    <property type="match status" value="1"/>
</dbReference>
<evidence type="ECO:0000256" key="11">
    <source>
        <dbReference type="ARBA" id="ARBA00022917"/>
    </source>
</evidence>
<dbReference type="InterPro" id="IPR002314">
    <property type="entry name" value="aa-tRNA-synt_IIb"/>
</dbReference>
<feature type="domain" description="Aminoacyl-transfer RNA synthetases class-II family profile" evidence="16">
    <location>
        <begin position="315"/>
        <end position="620"/>
    </location>
</feature>
<reference evidence="17 18" key="1">
    <citation type="journal article" date="2014" name="Nat. Commun.">
        <title>Klebsormidium flaccidum genome reveals primary factors for plant terrestrial adaptation.</title>
        <authorList>
            <person name="Hori K."/>
            <person name="Maruyama F."/>
            <person name="Fujisawa T."/>
            <person name="Togashi T."/>
            <person name="Yamamoto N."/>
            <person name="Seo M."/>
            <person name="Sato S."/>
            <person name="Yamada T."/>
            <person name="Mori H."/>
            <person name="Tajima N."/>
            <person name="Moriyama T."/>
            <person name="Ikeuchi M."/>
            <person name="Watanabe M."/>
            <person name="Wada H."/>
            <person name="Kobayashi K."/>
            <person name="Saito M."/>
            <person name="Masuda T."/>
            <person name="Sasaki-Sekimoto Y."/>
            <person name="Mashiguchi K."/>
            <person name="Awai K."/>
            <person name="Shimojima M."/>
            <person name="Masuda S."/>
            <person name="Iwai M."/>
            <person name="Nobusawa T."/>
            <person name="Narise T."/>
            <person name="Kondo S."/>
            <person name="Saito H."/>
            <person name="Sato R."/>
            <person name="Murakawa M."/>
            <person name="Ihara Y."/>
            <person name="Oshima-Yamada Y."/>
            <person name="Ohtaka K."/>
            <person name="Satoh M."/>
            <person name="Sonobe K."/>
            <person name="Ishii M."/>
            <person name="Ohtani R."/>
            <person name="Kanamori-Sato M."/>
            <person name="Honoki R."/>
            <person name="Miyazaki D."/>
            <person name="Mochizuki H."/>
            <person name="Umetsu J."/>
            <person name="Higashi K."/>
            <person name="Shibata D."/>
            <person name="Kamiya Y."/>
            <person name="Sato N."/>
            <person name="Nakamura Y."/>
            <person name="Tabata S."/>
            <person name="Ida S."/>
            <person name="Kurokawa K."/>
            <person name="Ohta H."/>
        </authorList>
    </citation>
    <scope>NUCLEOTIDE SEQUENCE [LARGE SCALE GENOMIC DNA]</scope>
    <source>
        <strain evidence="17 18">NIES-2285</strain>
    </source>
</reference>
<protein>
    <recommendedName>
        <fullName evidence="2">threonine--tRNA ligase</fullName>
        <ecNumber evidence="2">6.1.1.3</ecNumber>
    </recommendedName>
    <alternativeName>
        <fullName evidence="13">Threonyl-tRNA synthetase</fullName>
    </alternativeName>
</protein>
<dbReference type="PANTHER" id="PTHR11451">
    <property type="entry name" value="THREONINE-TRNA LIGASE"/>
    <property type="match status" value="1"/>
</dbReference>